<dbReference type="SUPFAM" id="SSF57756">
    <property type="entry name" value="Retrovirus zinc finger-like domains"/>
    <property type="match status" value="1"/>
</dbReference>
<dbReference type="EMBL" id="QXFV01001266">
    <property type="protein sequence ID" value="KAE9010300.1"/>
    <property type="molecule type" value="Genomic_DNA"/>
</dbReference>
<comment type="caution">
    <text evidence="4">The sequence shown here is derived from an EMBL/GenBank/DDBJ whole genome shotgun (WGS) entry which is preliminary data.</text>
</comment>
<dbReference type="Gene3D" id="4.10.60.10">
    <property type="entry name" value="Zinc finger, CCHC-type"/>
    <property type="match status" value="1"/>
</dbReference>
<accession>A0A6A3KTF4</accession>
<dbReference type="InterPro" id="IPR001878">
    <property type="entry name" value="Znf_CCHC"/>
</dbReference>
<dbReference type="AlphaFoldDB" id="A0A6A3KTF4"/>
<feature type="region of interest" description="Disordered" evidence="2">
    <location>
        <begin position="1"/>
        <end position="20"/>
    </location>
</feature>
<evidence type="ECO:0000256" key="1">
    <source>
        <dbReference type="PROSITE-ProRule" id="PRU00047"/>
    </source>
</evidence>
<dbReference type="PROSITE" id="PS50158">
    <property type="entry name" value="ZF_CCHC"/>
    <property type="match status" value="1"/>
</dbReference>
<protein>
    <recommendedName>
        <fullName evidence="3">CCHC-type domain-containing protein</fullName>
    </recommendedName>
</protein>
<dbReference type="GO" id="GO:0008270">
    <property type="term" value="F:zinc ion binding"/>
    <property type="evidence" value="ECO:0007669"/>
    <property type="project" value="UniProtKB-KW"/>
</dbReference>
<dbReference type="GO" id="GO:0003676">
    <property type="term" value="F:nucleic acid binding"/>
    <property type="evidence" value="ECO:0007669"/>
    <property type="project" value="InterPro"/>
</dbReference>
<dbReference type="InterPro" id="IPR036875">
    <property type="entry name" value="Znf_CCHC_sf"/>
</dbReference>
<keyword evidence="1" id="KW-0479">Metal-binding</keyword>
<keyword evidence="1" id="KW-0863">Zinc-finger</keyword>
<sequence>MDNKQESYAARERDNQRKETRSCHECGRVGHLCAACPDRNQRGSLTLAVGEKAGDNDGLWIVDSGSSRHLVNDESYLEDVEEYACSPIVSH</sequence>
<reference evidence="4 5" key="1">
    <citation type="submission" date="2018-09" db="EMBL/GenBank/DDBJ databases">
        <title>Genomic investigation of the strawberry pathogen Phytophthora fragariae indicates pathogenicity is determined by transcriptional variation in three key races.</title>
        <authorList>
            <person name="Adams T.M."/>
            <person name="Armitage A.D."/>
            <person name="Sobczyk M.K."/>
            <person name="Bates H.J."/>
            <person name="Dunwell J.M."/>
            <person name="Nellist C.F."/>
            <person name="Harrison R.J."/>
        </authorList>
    </citation>
    <scope>NUCLEOTIDE SEQUENCE [LARGE SCALE GENOMIC DNA]</scope>
    <source>
        <strain evidence="4 5">SCRP249</strain>
    </source>
</reference>
<organism evidence="4 5">
    <name type="scientific">Phytophthora rubi</name>
    <dbReference type="NCBI Taxonomy" id="129364"/>
    <lineage>
        <taxon>Eukaryota</taxon>
        <taxon>Sar</taxon>
        <taxon>Stramenopiles</taxon>
        <taxon>Oomycota</taxon>
        <taxon>Peronosporomycetes</taxon>
        <taxon>Peronosporales</taxon>
        <taxon>Peronosporaceae</taxon>
        <taxon>Phytophthora</taxon>
    </lineage>
</organism>
<keyword evidence="1" id="KW-0862">Zinc</keyword>
<evidence type="ECO:0000313" key="5">
    <source>
        <dbReference type="Proteomes" id="UP000429607"/>
    </source>
</evidence>
<gene>
    <name evidence="4" type="ORF">PR001_g16212</name>
</gene>
<name>A0A6A3KTF4_9STRA</name>
<proteinExistence type="predicted"/>
<feature type="domain" description="CCHC-type" evidence="3">
    <location>
        <begin position="23"/>
        <end position="38"/>
    </location>
</feature>
<evidence type="ECO:0000313" key="4">
    <source>
        <dbReference type="EMBL" id="KAE9010300.1"/>
    </source>
</evidence>
<evidence type="ECO:0000256" key="2">
    <source>
        <dbReference type="SAM" id="MobiDB-lite"/>
    </source>
</evidence>
<evidence type="ECO:0000259" key="3">
    <source>
        <dbReference type="PROSITE" id="PS50158"/>
    </source>
</evidence>
<dbReference type="Proteomes" id="UP000429607">
    <property type="component" value="Unassembled WGS sequence"/>
</dbReference>